<gene>
    <name evidence="2" type="ORF">FUG_LOCUS55171</name>
    <name evidence="1" type="ORF">MDCFG202_LOCUS63868</name>
</gene>
<reference evidence="1" key="2">
    <citation type="submission" date="2021-03" db="EMBL/GenBank/DDBJ databases">
        <authorList>
            <person name="Alouane T."/>
            <person name="Langin T."/>
            <person name="Bonhomme L."/>
        </authorList>
    </citation>
    <scope>NUCLEOTIDE SEQUENCE</scope>
    <source>
        <strain evidence="1">MDC_Fg202</strain>
    </source>
</reference>
<proteinExistence type="predicted"/>
<dbReference type="SUPFAM" id="SSF81383">
    <property type="entry name" value="F-box domain"/>
    <property type="match status" value="1"/>
</dbReference>
<dbReference type="OrthoDB" id="3766406at2759"/>
<evidence type="ECO:0008006" key="3">
    <source>
        <dbReference type="Google" id="ProtNLM"/>
    </source>
</evidence>
<accession>A0A679NY17</accession>
<dbReference type="EMBL" id="CAAKMV010000044">
    <property type="protein sequence ID" value="VIO52872.1"/>
    <property type="molecule type" value="Genomic_DNA"/>
</dbReference>
<protein>
    <recommendedName>
        <fullName evidence="3">F-box domain-containing protein</fullName>
    </recommendedName>
</protein>
<dbReference type="InterPro" id="IPR036047">
    <property type="entry name" value="F-box-like_dom_sf"/>
</dbReference>
<reference evidence="2" key="1">
    <citation type="submission" date="2019-04" db="EMBL/GenBank/DDBJ databases">
        <authorList>
            <person name="Melise S."/>
            <person name="Noan J."/>
            <person name="Okalmin O."/>
        </authorList>
    </citation>
    <scope>NUCLEOTIDE SEQUENCE</scope>
    <source>
        <strain evidence="2">FN9</strain>
    </source>
</reference>
<evidence type="ECO:0000313" key="2">
    <source>
        <dbReference type="EMBL" id="VIO52872.1"/>
    </source>
</evidence>
<dbReference type="Proteomes" id="UP000746612">
    <property type="component" value="Unassembled WGS sequence"/>
</dbReference>
<name>A0A679NY17_GIBZA</name>
<dbReference type="AlphaFoldDB" id="A0A679NY17"/>
<dbReference type="EMBL" id="CAJPIJ010000078">
    <property type="protein sequence ID" value="CAG1969634.1"/>
    <property type="molecule type" value="Genomic_DNA"/>
</dbReference>
<evidence type="ECO:0000313" key="1">
    <source>
        <dbReference type="EMBL" id="CAG1969634.1"/>
    </source>
</evidence>
<organism evidence="2">
    <name type="scientific">Gibberella zeae</name>
    <name type="common">Wheat head blight fungus</name>
    <name type="synonym">Fusarium graminearum</name>
    <dbReference type="NCBI Taxonomy" id="5518"/>
    <lineage>
        <taxon>Eukaryota</taxon>
        <taxon>Fungi</taxon>
        <taxon>Dikarya</taxon>
        <taxon>Ascomycota</taxon>
        <taxon>Pezizomycotina</taxon>
        <taxon>Sordariomycetes</taxon>
        <taxon>Hypocreomycetidae</taxon>
        <taxon>Hypocreales</taxon>
        <taxon>Nectriaceae</taxon>
        <taxon>Fusarium</taxon>
    </lineage>
</organism>
<sequence>MDQLQRRICQTPANFRSLLPAITPRRKERPECFLLNLPVEVLGFINDYLPFRSQVYIRLTCSTMYNSLKSPVHTREEKLECLALIHRDRPDCWVAEEWPLVRDVVYSDLPRPPKGRPIFQDLPYYADEIYLFERNALMVEHKHVQLAIKYSELESRNLWQAIYLRLLLKPFKTVFRPRFRPGPLCSAKETCSFQWCPKVVSGRYLTFTQRRFTNNWEDKPVEMHRLAPFGSCMHQFTDPERFGHFLQRQRLYGSQMKRQSKQRQRFRLHPECSDPFFECLQNAYNTHGVWFDGACPWCLTEFSMRVQSGELVVNTWRDLGGCGSPLNPDWRSHTYYVDTGTEDVIERCPWEIRSRYSGDERIGIWAKTMRLVTYVTSKVYIAMPSC</sequence>